<feature type="transmembrane region" description="Helical" evidence="1">
    <location>
        <begin position="77"/>
        <end position="100"/>
    </location>
</feature>
<organism evidence="2 3">
    <name type="scientific">Pseudonocardia endophytica</name>
    <dbReference type="NCBI Taxonomy" id="401976"/>
    <lineage>
        <taxon>Bacteria</taxon>
        <taxon>Bacillati</taxon>
        <taxon>Actinomycetota</taxon>
        <taxon>Actinomycetes</taxon>
        <taxon>Pseudonocardiales</taxon>
        <taxon>Pseudonocardiaceae</taxon>
        <taxon>Pseudonocardia</taxon>
    </lineage>
</organism>
<evidence type="ECO:0000256" key="1">
    <source>
        <dbReference type="SAM" id="Phobius"/>
    </source>
</evidence>
<dbReference type="Proteomes" id="UP000295560">
    <property type="component" value="Unassembled WGS sequence"/>
</dbReference>
<feature type="transmembrane region" description="Helical" evidence="1">
    <location>
        <begin position="47"/>
        <end position="71"/>
    </location>
</feature>
<dbReference type="AlphaFoldDB" id="A0A4R1IB85"/>
<proteinExistence type="predicted"/>
<feature type="transmembrane region" description="Helical" evidence="1">
    <location>
        <begin position="6"/>
        <end position="26"/>
    </location>
</feature>
<keyword evidence="1" id="KW-1133">Transmembrane helix</keyword>
<dbReference type="InterPro" id="IPR025962">
    <property type="entry name" value="SdpI/YhfL"/>
</dbReference>
<comment type="caution">
    <text evidence="2">The sequence shown here is derived from an EMBL/GenBank/DDBJ whole genome shotgun (WGS) entry which is preliminary data.</text>
</comment>
<keyword evidence="3" id="KW-1185">Reference proteome</keyword>
<evidence type="ECO:0000313" key="3">
    <source>
        <dbReference type="Proteomes" id="UP000295560"/>
    </source>
</evidence>
<name>A0A4R1IB85_PSEEN</name>
<dbReference type="Pfam" id="PF13630">
    <property type="entry name" value="SdpI"/>
    <property type="match status" value="1"/>
</dbReference>
<dbReference type="EMBL" id="SMFZ01000001">
    <property type="protein sequence ID" value="TCK27682.1"/>
    <property type="molecule type" value="Genomic_DNA"/>
</dbReference>
<keyword evidence="1" id="KW-0812">Transmembrane</keyword>
<accession>A0A4R1IB85</accession>
<sequence length="149" mass="14121">MLAGVLVLAGLVLVVVATLGATSRLPRNRFAGVRTRASLRSGAAFAAANRVAAPPAGAAGVIALVGGVALAATPGSVLAWVFVAVSVIGTVLLAGVGGVVGDRAAAAVQPEPAPTCGGTCAGCDLVAGCGPGRTVDEGTVTSPSSPGRP</sequence>
<protein>
    <submittedName>
        <fullName evidence="2">SdpI/YhfL family protein</fullName>
    </submittedName>
</protein>
<evidence type="ECO:0000313" key="2">
    <source>
        <dbReference type="EMBL" id="TCK27682.1"/>
    </source>
</evidence>
<keyword evidence="1" id="KW-0472">Membrane</keyword>
<reference evidence="2 3" key="1">
    <citation type="submission" date="2019-03" db="EMBL/GenBank/DDBJ databases">
        <title>Sequencing the genomes of 1000 actinobacteria strains.</title>
        <authorList>
            <person name="Klenk H.-P."/>
        </authorList>
    </citation>
    <scope>NUCLEOTIDE SEQUENCE [LARGE SCALE GENOMIC DNA]</scope>
    <source>
        <strain evidence="2 3">DSM 44969</strain>
    </source>
</reference>
<gene>
    <name evidence="2" type="ORF">EV378_3560</name>
</gene>